<name>A0AAD9SE00_PHOAM</name>
<evidence type="ECO:0000256" key="1">
    <source>
        <dbReference type="SAM" id="MobiDB-lite"/>
    </source>
</evidence>
<dbReference type="EMBL" id="JAUJFL010000004">
    <property type="protein sequence ID" value="KAK2605507.1"/>
    <property type="molecule type" value="Genomic_DNA"/>
</dbReference>
<organism evidence="2 3">
    <name type="scientific">Phomopsis amygdali</name>
    <name type="common">Fusicoccum amygdali</name>
    <dbReference type="NCBI Taxonomy" id="1214568"/>
    <lineage>
        <taxon>Eukaryota</taxon>
        <taxon>Fungi</taxon>
        <taxon>Dikarya</taxon>
        <taxon>Ascomycota</taxon>
        <taxon>Pezizomycotina</taxon>
        <taxon>Sordariomycetes</taxon>
        <taxon>Sordariomycetidae</taxon>
        <taxon>Diaporthales</taxon>
        <taxon>Diaporthaceae</taxon>
        <taxon>Diaporthe</taxon>
    </lineage>
</organism>
<dbReference type="Proteomes" id="UP001265746">
    <property type="component" value="Unassembled WGS sequence"/>
</dbReference>
<dbReference type="AlphaFoldDB" id="A0AAD9SE00"/>
<gene>
    <name evidence="2" type="ORF">N8I77_008340</name>
</gene>
<proteinExistence type="predicted"/>
<accession>A0AAD9SE00</accession>
<reference evidence="2" key="1">
    <citation type="submission" date="2023-06" db="EMBL/GenBank/DDBJ databases">
        <authorList>
            <person name="Noh H."/>
        </authorList>
    </citation>
    <scope>NUCLEOTIDE SEQUENCE</scope>
    <source>
        <strain evidence="2">DUCC20226</strain>
    </source>
</reference>
<sequence>MLLQYLSASLLFNDLPLPSNFANTYYVTTKGFSYLPEFSHHTYRSFCQLIVTIMAGSGVIEGAKNVANKMAMGLINAIAGTRAANSGSVDCVADDFPRSSKGGKCPPHLLKKRTDKEAGNESVTSNEEVGVVKK</sequence>
<evidence type="ECO:0000313" key="2">
    <source>
        <dbReference type="EMBL" id="KAK2605507.1"/>
    </source>
</evidence>
<evidence type="ECO:0000313" key="3">
    <source>
        <dbReference type="Proteomes" id="UP001265746"/>
    </source>
</evidence>
<protein>
    <submittedName>
        <fullName evidence="2">Uncharacterized protein</fullName>
    </submittedName>
</protein>
<feature type="region of interest" description="Disordered" evidence="1">
    <location>
        <begin position="97"/>
        <end position="134"/>
    </location>
</feature>
<keyword evidence="3" id="KW-1185">Reference proteome</keyword>
<comment type="caution">
    <text evidence="2">The sequence shown here is derived from an EMBL/GenBank/DDBJ whole genome shotgun (WGS) entry which is preliminary data.</text>
</comment>